<evidence type="ECO:0000256" key="2">
    <source>
        <dbReference type="ARBA" id="ARBA00022801"/>
    </source>
</evidence>
<evidence type="ECO:0000313" key="5">
    <source>
        <dbReference type="EMBL" id="OSS45420.1"/>
    </source>
</evidence>
<dbReference type="InterPro" id="IPR050309">
    <property type="entry name" value="Type-B_Carboxylest/Lipase"/>
</dbReference>
<dbReference type="SUPFAM" id="SSF53474">
    <property type="entry name" value="alpha/beta-Hydrolases"/>
    <property type="match status" value="1"/>
</dbReference>
<proteinExistence type="inferred from homology"/>
<dbReference type="InterPro" id="IPR029058">
    <property type="entry name" value="AB_hydrolase_fold"/>
</dbReference>
<reference evidence="5 6" key="1">
    <citation type="journal article" date="2017" name="Genome Announc.">
        <title>Genome sequence of the saprophytic ascomycete Epicoccum nigrum ICMP 19927 strain isolated from New Zealand.</title>
        <authorList>
            <person name="Fokin M."/>
            <person name="Fleetwood D."/>
            <person name="Weir B.S."/>
            <person name="Villas-Boas S.G."/>
        </authorList>
    </citation>
    <scope>NUCLEOTIDE SEQUENCE [LARGE SCALE GENOMIC DNA]</scope>
    <source>
        <strain evidence="5 6">ICMP 19927</strain>
    </source>
</reference>
<dbReference type="InParanoid" id="A0A1Y2LNV7"/>
<accession>A0A1Y2LNV7</accession>
<dbReference type="PANTHER" id="PTHR11559">
    <property type="entry name" value="CARBOXYLESTERASE"/>
    <property type="match status" value="1"/>
</dbReference>
<dbReference type="Gene3D" id="3.40.50.1820">
    <property type="entry name" value="alpha/beta hydrolase"/>
    <property type="match status" value="2"/>
</dbReference>
<dbReference type="OMA" id="THESWAG"/>
<evidence type="ECO:0000256" key="1">
    <source>
        <dbReference type="ARBA" id="ARBA00005964"/>
    </source>
</evidence>
<evidence type="ECO:0000259" key="4">
    <source>
        <dbReference type="Pfam" id="PF00135"/>
    </source>
</evidence>
<comment type="similarity">
    <text evidence="1 3">Belongs to the type-B carboxylesterase/lipase family.</text>
</comment>
<keyword evidence="6" id="KW-1185">Reference proteome</keyword>
<sequence length="343" mass="37733">MVGINYRLNIFGWPNATGLKSNELNLGYLDQRLAIEWIRDNIAEFGGDPGRITLWGHSAGSVAVDSYKFAYPHDPIVNGLIMSSGTAHSVVKFAPANFTTVAEHFKCDTSNATVELDCMRDVPFRNITAWLKQRLDNKNTPAISFTLVTDNYTSWDNFTTRALAGEFIRKPAIIGTTVNEWAPFLPYNATYGPNQTAADEGTLRVFLCPSVLTTHESWAGGNATTFRYLYGGNFSNISPRWWQGAYHSADLPLIFGTHGIARGESTPFEVEVSMEMQDYFLAFAEDPVHGLPTVGWHGYAGDSGSESALFGWKDSAVRPIPDRELEIGCDEGVPNGGPYPPTS</sequence>
<dbReference type="Proteomes" id="UP000193240">
    <property type="component" value="Unassembled WGS sequence"/>
</dbReference>
<dbReference type="EMBL" id="KZ107854">
    <property type="protein sequence ID" value="OSS45420.1"/>
    <property type="molecule type" value="Genomic_DNA"/>
</dbReference>
<dbReference type="GO" id="GO:0016787">
    <property type="term" value="F:hydrolase activity"/>
    <property type="evidence" value="ECO:0007669"/>
    <property type="project" value="UniProtKB-KW"/>
</dbReference>
<feature type="domain" description="Carboxylesterase type B" evidence="4">
    <location>
        <begin position="2"/>
        <end position="190"/>
    </location>
</feature>
<keyword evidence="2 3" id="KW-0378">Hydrolase</keyword>
<dbReference type="Pfam" id="PF00135">
    <property type="entry name" value="COesterase"/>
    <property type="match status" value="1"/>
</dbReference>
<dbReference type="PROSITE" id="PS00122">
    <property type="entry name" value="CARBOXYLESTERASE_B_1"/>
    <property type="match status" value="1"/>
</dbReference>
<organism evidence="5 6">
    <name type="scientific">Epicoccum nigrum</name>
    <name type="common">Soil fungus</name>
    <name type="synonym">Epicoccum purpurascens</name>
    <dbReference type="NCBI Taxonomy" id="105696"/>
    <lineage>
        <taxon>Eukaryota</taxon>
        <taxon>Fungi</taxon>
        <taxon>Dikarya</taxon>
        <taxon>Ascomycota</taxon>
        <taxon>Pezizomycotina</taxon>
        <taxon>Dothideomycetes</taxon>
        <taxon>Pleosporomycetidae</taxon>
        <taxon>Pleosporales</taxon>
        <taxon>Pleosporineae</taxon>
        <taxon>Didymellaceae</taxon>
        <taxon>Epicoccum</taxon>
    </lineage>
</organism>
<gene>
    <name evidence="5" type="ORF">B5807_10363</name>
</gene>
<evidence type="ECO:0000313" key="6">
    <source>
        <dbReference type="Proteomes" id="UP000193240"/>
    </source>
</evidence>
<name>A0A1Y2LNV7_EPING</name>
<dbReference type="InterPro" id="IPR002018">
    <property type="entry name" value="CarbesteraseB"/>
</dbReference>
<dbReference type="STRING" id="105696.A0A1Y2LNV7"/>
<dbReference type="AlphaFoldDB" id="A0A1Y2LNV7"/>
<protein>
    <recommendedName>
        <fullName evidence="3">Carboxylic ester hydrolase</fullName>
        <ecNumber evidence="3">3.1.1.-</ecNumber>
    </recommendedName>
</protein>
<dbReference type="EC" id="3.1.1.-" evidence="3"/>
<evidence type="ECO:0000256" key="3">
    <source>
        <dbReference type="RuleBase" id="RU361235"/>
    </source>
</evidence>
<dbReference type="InterPro" id="IPR019826">
    <property type="entry name" value="Carboxylesterase_B_AS"/>
</dbReference>